<dbReference type="EMBL" id="HBIX01013590">
    <property type="protein sequence ID" value="CAE0717288.1"/>
    <property type="molecule type" value="Transcribed_RNA"/>
</dbReference>
<feature type="compositionally biased region" description="Acidic residues" evidence="1">
    <location>
        <begin position="319"/>
        <end position="331"/>
    </location>
</feature>
<organism evidence="2">
    <name type="scientific">Pseudo-nitzschia australis</name>
    <dbReference type="NCBI Taxonomy" id="44445"/>
    <lineage>
        <taxon>Eukaryota</taxon>
        <taxon>Sar</taxon>
        <taxon>Stramenopiles</taxon>
        <taxon>Ochrophyta</taxon>
        <taxon>Bacillariophyta</taxon>
        <taxon>Bacillariophyceae</taxon>
        <taxon>Bacillariophycidae</taxon>
        <taxon>Bacillariales</taxon>
        <taxon>Bacillariaceae</taxon>
        <taxon>Pseudo-nitzschia</taxon>
    </lineage>
</organism>
<reference evidence="2" key="1">
    <citation type="submission" date="2021-01" db="EMBL/GenBank/DDBJ databases">
        <authorList>
            <person name="Corre E."/>
            <person name="Pelletier E."/>
            <person name="Niang G."/>
            <person name="Scheremetjew M."/>
            <person name="Finn R."/>
            <person name="Kale V."/>
            <person name="Holt S."/>
            <person name="Cochrane G."/>
            <person name="Meng A."/>
            <person name="Brown T."/>
            <person name="Cohen L."/>
        </authorList>
    </citation>
    <scope>NUCLEOTIDE SEQUENCE</scope>
    <source>
        <strain evidence="2">10249 10 AB</strain>
    </source>
</reference>
<feature type="compositionally biased region" description="Basic and acidic residues" evidence="1">
    <location>
        <begin position="332"/>
        <end position="341"/>
    </location>
</feature>
<evidence type="ECO:0000313" key="2">
    <source>
        <dbReference type="EMBL" id="CAE0717288.1"/>
    </source>
</evidence>
<gene>
    <name evidence="2" type="ORF">PAUS00366_LOCUS10040</name>
</gene>
<feature type="compositionally biased region" description="Basic and acidic residues" evidence="1">
    <location>
        <begin position="267"/>
        <end position="296"/>
    </location>
</feature>
<protein>
    <submittedName>
        <fullName evidence="2">Uncharacterized protein</fullName>
    </submittedName>
</protein>
<feature type="compositionally biased region" description="Basic and acidic residues" evidence="1">
    <location>
        <begin position="246"/>
        <end position="255"/>
    </location>
</feature>
<proteinExistence type="predicted"/>
<evidence type="ECO:0000256" key="1">
    <source>
        <dbReference type="SAM" id="MobiDB-lite"/>
    </source>
</evidence>
<accession>A0A7S4AIX7</accession>
<dbReference type="AlphaFoldDB" id="A0A7S4AIX7"/>
<sequence length="387" mass="44051">MGKRKTRSSNNILPAKSSPSSIVDKIKVMDNKILAVMFEFHMDEKFDVTLTDIASQVGCQERTKSFRERWSVLKNQKKYIGPSKDGDKGTFQLTKAGVDHAATPEYKEMLKELSLTPKTNKEHQERIKKYLKKAKSIAMFDFLLEYAFLSSDELCALVGQNKRSHSYHYSWQELRNKGLVEQVPDYKGEGKKFRLADKAFLKAKEHRSGINDVDTKKLAEAVASGVALIESRKKGGTKQSKNNKKVKNEEVVKEEADQDFKDAAIKEEVDIENKDEKGVAKEEAMSQAIKDFKDDATEGEEVDTENKDEKGVAKQEPNQDFEDGGIEEEVDTENKDEKGVVEEEANQDFEDDKRNREVITIDSEDEKETDWEDERESDASSGSDYEE</sequence>
<feature type="region of interest" description="Disordered" evidence="1">
    <location>
        <begin position="233"/>
        <end position="255"/>
    </location>
</feature>
<feature type="compositionally biased region" description="Basic and acidic residues" evidence="1">
    <location>
        <begin position="304"/>
        <end position="313"/>
    </location>
</feature>
<feature type="compositionally biased region" description="Acidic residues" evidence="1">
    <location>
        <begin position="362"/>
        <end position="376"/>
    </location>
</feature>
<name>A0A7S4AIX7_9STRA</name>
<feature type="region of interest" description="Disordered" evidence="1">
    <location>
        <begin position="267"/>
        <end position="387"/>
    </location>
</feature>